<gene>
    <name evidence="6" type="ORF">HXW94_18240</name>
</gene>
<keyword evidence="7" id="KW-1185">Reference proteome</keyword>
<dbReference type="GO" id="GO:0005524">
    <property type="term" value="F:ATP binding"/>
    <property type="evidence" value="ECO:0007669"/>
    <property type="project" value="UniProtKB-KW"/>
</dbReference>
<dbReference type="InterPro" id="IPR027417">
    <property type="entry name" value="P-loop_NTPase"/>
</dbReference>
<dbReference type="Proteomes" id="UP000553343">
    <property type="component" value="Unassembled WGS sequence"/>
</dbReference>
<keyword evidence="1" id="KW-0547">Nucleotide-binding</keyword>
<evidence type="ECO:0000256" key="4">
    <source>
        <dbReference type="ARBA" id="ARBA00022840"/>
    </source>
</evidence>
<dbReference type="EMBL" id="JACADJ010000134">
    <property type="protein sequence ID" value="NWH06893.1"/>
    <property type="molecule type" value="Genomic_DNA"/>
</dbReference>
<organism evidence="6 7">
    <name type="scientific">Desulfobacter latus</name>
    <dbReference type="NCBI Taxonomy" id="2292"/>
    <lineage>
        <taxon>Bacteria</taxon>
        <taxon>Pseudomonadati</taxon>
        <taxon>Thermodesulfobacteriota</taxon>
        <taxon>Desulfobacteria</taxon>
        <taxon>Desulfobacterales</taxon>
        <taxon>Desulfobacteraceae</taxon>
        <taxon>Desulfobacter</taxon>
    </lineage>
</organism>
<reference evidence="6 7" key="1">
    <citation type="submission" date="2020-06" db="EMBL/GenBank/DDBJ databases">
        <title>High-quality draft genome of sulfate reducer Desulfobacter latus type strain AcrS2 isolated from marine sediment.</title>
        <authorList>
            <person name="Hoppe M."/>
            <person name="Larsen C.K."/>
            <person name="Marshall I.P.G."/>
            <person name="Schramm A."/>
            <person name="Marietou A.G."/>
        </authorList>
    </citation>
    <scope>NUCLEOTIDE SEQUENCE [LARGE SCALE GENOMIC DNA]</scope>
    <source>
        <strain evidence="6 7">AcRS2</strain>
    </source>
</reference>
<proteinExistence type="predicted"/>
<evidence type="ECO:0000256" key="2">
    <source>
        <dbReference type="ARBA" id="ARBA00022801"/>
    </source>
</evidence>
<keyword evidence="4" id="KW-0067">ATP-binding</keyword>
<comment type="caution">
    <text evidence="6">The sequence shown here is derived from an EMBL/GenBank/DDBJ whole genome shotgun (WGS) entry which is preliminary data.</text>
</comment>
<dbReference type="GO" id="GO:0004386">
    <property type="term" value="F:helicase activity"/>
    <property type="evidence" value="ECO:0007669"/>
    <property type="project" value="UniProtKB-KW"/>
</dbReference>
<evidence type="ECO:0000313" key="6">
    <source>
        <dbReference type="EMBL" id="NWH06893.1"/>
    </source>
</evidence>
<evidence type="ECO:0000256" key="3">
    <source>
        <dbReference type="ARBA" id="ARBA00022806"/>
    </source>
</evidence>
<dbReference type="InterPro" id="IPR014016">
    <property type="entry name" value="UvrD-like_ATP-bd"/>
</dbReference>
<feature type="domain" description="UvrD-like helicase ATP-binding" evidence="5">
    <location>
        <begin position="2"/>
        <end position="50"/>
    </location>
</feature>
<dbReference type="AlphaFoldDB" id="A0A850T537"/>
<evidence type="ECO:0000313" key="7">
    <source>
        <dbReference type="Proteomes" id="UP000553343"/>
    </source>
</evidence>
<evidence type="ECO:0000256" key="1">
    <source>
        <dbReference type="ARBA" id="ARBA00022741"/>
    </source>
</evidence>
<dbReference type="Gene3D" id="3.40.50.300">
    <property type="entry name" value="P-loop containing nucleotide triphosphate hydrolases"/>
    <property type="match status" value="1"/>
</dbReference>
<dbReference type="SUPFAM" id="SSF52540">
    <property type="entry name" value="P-loop containing nucleoside triphosphate hydrolases"/>
    <property type="match status" value="1"/>
</dbReference>
<sequence>MCTIQPESILILCFNHGTMIELRRRIKALTGKRSARVTAMTFHGLAMRITGRCLLDPHSGKNGFPGIIPSMATWLPLKQERSTQYLRQLCCF</sequence>
<protein>
    <recommendedName>
        <fullName evidence="5">UvrD-like helicase ATP-binding domain-containing protein</fullName>
    </recommendedName>
</protein>
<keyword evidence="2" id="KW-0378">Hydrolase</keyword>
<dbReference type="RefSeq" id="WP_218576809.1">
    <property type="nucleotide sequence ID" value="NZ_JACADJ010000134.1"/>
</dbReference>
<accession>A0A850T537</accession>
<evidence type="ECO:0000259" key="5">
    <source>
        <dbReference type="Pfam" id="PF00580"/>
    </source>
</evidence>
<keyword evidence="3" id="KW-0347">Helicase</keyword>
<dbReference type="GO" id="GO:0016787">
    <property type="term" value="F:hydrolase activity"/>
    <property type="evidence" value="ECO:0007669"/>
    <property type="project" value="UniProtKB-KW"/>
</dbReference>
<dbReference type="Pfam" id="PF00580">
    <property type="entry name" value="UvrD-helicase"/>
    <property type="match status" value="1"/>
</dbReference>
<name>A0A850T537_9BACT</name>